<dbReference type="EMBL" id="MU004183">
    <property type="protein sequence ID" value="KAF2500296.1"/>
    <property type="molecule type" value="Genomic_DNA"/>
</dbReference>
<organism evidence="2 3">
    <name type="scientific">Lophium mytilinum</name>
    <dbReference type="NCBI Taxonomy" id="390894"/>
    <lineage>
        <taxon>Eukaryota</taxon>
        <taxon>Fungi</taxon>
        <taxon>Dikarya</taxon>
        <taxon>Ascomycota</taxon>
        <taxon>Pezizomycotina</taxon>
        <taxon>Dothideomycetes</taxon>
        <taxon>Pleosporomycetidae</taxon>
        <taxon>Mytilinidiales</taxon>
        <taxon>Mytilinidiaceae</taxon>
        <taxon>Lophium</taxon>
    </lineage>
</organism>
<keyword evidence="3" id="KW-1185">Reference proteome</keyword>
<accession>A0A6A6R745</accession>
<proteinExistence type="predicted"/>
<dbReference type="Proteomes" id="UP000799750">
    <property type="component" value="Unassembled WGS sequence"/>
</dbReference>
<feature type="region of interest" description="Disordered" evidence="1">
    <location>
        <begin position="162"/>
        <end position="181"/>
    </location>
</feature>
<reference evidence="2" key="1">
    <citation type="journal article" date="2020" name="Stud. Mycol.">
        <title>101 Dothideomycetes genomes: a test case for predicting lifestyles and emergence of pathogens.</title>
        <authorList>
            <person name="Haridas S."/>
            <person name="Albert R."/>
            <person name="Binder M."/>
            <person name="Bloem J."/>
            <person name="Labutti K."/>
            <person name="Salamov A."/>
            <person name="Andreopoulos B."/>
            <person name="Baker S."/>
            <person name="Barry K."/>
            <person name="Bills G."/>
            <person name="Bluhm B."/>
            <person name="Cannon C."/>
            <person name="Castanera R."/>
            <person name="Culley D."/>
            <person name="Daum C."/>
            <person name="Ezra D."/>
            <person name="Gonzalez J."/>
            <person name="Henrissat B."/>
            <person name="Kuo A."/>
            <person name="Liang C."/>
            <person name="Lipzen A."/>
            <person name="Lutzoni F."/>
            <person name="Magnuson J."/>
            <person name="Mondo S."/>
            <person name="Nolan M."/>
            <person name="Ohm R."/>
            <person name="Pangilinan J."/>
            <person name="Park H.-J."/>
            <person name="Ramirez L."/>
            <person name="Alfaro M."/>
            <person name="Sun H."/>
            <person name="Tritt A."/>
            <person name="Yoshinaga Y."/>
            <person name="Zwiers L.-H."/>
            <person name="Turgeon B."/>
            <person name="Goodwin S."/>
            <person name="Spatafora J."/>
            <person name="Crous P."/>
            <person name="Grigoriev I."/>
        </authorList>
    </citation>
    <scope>NUCLEOTIDE SEQUENCE</scope>
    <source>
        <strain evidence="2">CBS 269.34</strain>
    </source>
</reference>
<feature type="compositionally biased region" description="Polar residues" evidence="1">
    <location>
        <begin position="39"/>
        <end position="60"/>
    </location>
</feature>
<evidence type="ECO:0000313" key="3">
    <source>
        <dbReference type="Proteomes" id="UP000799750"/>
    </source>
</evidence>
<evidence type="ECO:0000313" key="2">
    <source>
        <dbReference type="EMBL" id="KAF2500296.1"/>
    </source>
</evidence>
<dbReference type="AlphaFoldDB" id="A0A6A6R745"/>
<sequence>MGVNHRAISQPPTLFHRPPVAMAASTINQYSMQHGVAGSPSTHQLAMQHDSTTPQTSIQRPEQMIGVTSLGPDSDPRQHTPSQPNIVRTPSQRLSPRVEEWTEQLRILYAKRLQIGGLCRAIARGDSTPRNYAQLKIAKREYVDKRDELLGYNCTEMTRSIDKDFPLPSKKPVETDWVDKT</sequence>
<gene>
    <name evidence="2" type="ORF">BU16DRAFT_523097</name>
</gene>
<feature type="region of interest" description="Disordered" evidence="1">
    <location>
        <begin position="34"/>
        <end position="95"/>
    </location>
</feature>
<evidence type="ECO:0000256" key="1">
    <source>
        <dbReference type="SAM" id="MobiDB-lite"/>
    </source>
</evidence>
<name>A0A6A6R745_9PEZI</name>
<dbReference type="OrthoDB" id="79252at2759"/>
<feature type="compositionally biased region" description="Polar residues" evidence="1">
    <location>
        <begin position="79"/>
        <end position="94"/>
    </location>
</feature>
<protein>
    <submittedName>
        <fullName evidence="2">Uncharacterized protein</fullName>
    </submittedName>
</protein>